<dbReference type="SUPFAM" id="SSF51556">
    <property type="entry name" value="Metallo-dependent hydrolases"/>
    <property type="match status" value="1"/>
</dbReference>
<dbReference type="GO" id="GO:0046872">
    <property type="term" value="F:metal ion binding"/>
    <property type="evidence" value="ECO:0007669"/>
    <property type="project" value="UniProtKB-KW"/>
</dbReference>
<dbReference type="GO" id="GO:0102127">
    <property type="term" value="F:8-oxoguanine deaminase activity"/>
    <property type="evidence" value="ECO:0007669"/>
    <property type="project" value="UniProtKB-EC"/>
</dbReference>
<dbReference type="EC" id="3.5.4.32" evidence="5"/>
<feature type="domain" description="Amidohydrolase-related" evidence="4">
    <location>
        <begin position="65"/>
        <end position="432"/>
    </location>
</feature>
<name>A0A6F9E606_9BACL</name>
<evidence type="ECO:0000313" key="6">
    <source>
        <dbReference type="Proteomes" id="UP000502196"/>
    </source>
</evidence>
<keyword evidence="3" id="KW-0862">Zinc</keyword>
<evidence type="ECO:0000313" key="5">
    <source>
        <dbReference type="EMBL" id="CAB3392307.1"/>
    </source>
</evidence>
<accession>A0A6F9E606</accession>
<dbReference type="PANTHER" id="PTHR43794:SF11">
    <property type="entry name" value="AMIDOHYDROLASE-RELATED DOMAIN-CONTAINING PROTEIN"/>
    <property type="match status" value="1"/>
</dbReference>
<dbReference type="Pfam" id="PF01979">
    <property type="entry name" value="Amidohydro_1"/>
    <property type="match status" value="1"/>
</dbReference>
<dbReference type="FunFam" id="3.20.20.140:FF:000014">
    <property type="entry name" value="5-methylthioadenosine/S-adenosylhomocysteine deaminase"/>
    <property type="match status" value="1"/>
</dbReference>
<dbReference type="InterPro" id="IPR011059">
    <property type="entry name" value="Metal-dep_hydrolase_composite"/>
</dbReference>
<organism evidence="5 6">
    <name type="scientific">Kyrpidia spormannii</name>
    <dbReference type="NCBI Taxonomy" id="2055160"/>
    <lineage>
        <taxon>Bacteria</taxon>
        <taxon>Bacillati</taxon>
        <taxon>Bacillota</taxon>
        <taxon>Bacilli</taxon>
        <taxon>Bacillales</taxon>
        <taxon>Alicyclobacillaceae</taxon>
        <taxon>Kyrpidia</taxon>
    </lineage>
</organism>
<reference evidence="5 6" key="1">
    <citation type="submission" date="2020-04" db="EMBL/GenBank/DDBJ databases">
        <authorList>
            <person name="Hogendoorn C."/>
        </authorList>
    </citation>
    <scope>NUCLEOTIDE SEQUENCE [LARGE SCALE GENOMIC DNA]</scope>
    <source>
        <strain evidence="5">COOX1</strain>
    </source>
</reference>
<dbReference type="GO" id="GO:0019239">
    <property type="term" value="F:deaminase activity"/>
    <property type="evidence" value="ECO:0007669"/>
    <property type="project" value="UniProtKB-ARBA"/>
</dbReference>
<sequence length="459" mass="50775">MGGDLWITNSTALVTGRPEDPVKTGVELVIEGGVITYLGSRDRHFQERILHRLDQCEVLDASGCVIYPGLVNTHHHMYQVMTRNHPDVEGLGLFGWLERLFPMWTGVTEELAYYTSLLAMAELVQFGCTTTMDHHYVFPKGQLGCLDRQFEAAERIGIRFHGSRGSMSVGHSRGGLPQDDLVEDPDTVLAESERLIRTYHDPHPFSMRQVVLSPCAPTSVDAALFRETADLARRYGVRMHTHLAETMDEITYSREKFGRSPVEYMDDVGWLGPDVWFAHAVHLDGEDIRRLAEAGVGVAHCASSNMKLHSGICPVHRLYRAGVFVGLGVDGSASNDSSNLLAELRTAYLLQQLAEGPEALTAREMLALAGTGGARLLGREELGVLEVGKAGDCFLLNIDRAEYAGSGRDWAAMPATQGIHRPVDATVVAGKVIYRDGNWYNGFHEKEVIHQFHRLLGTR</sequence>
<evidence type="ECO:0000259" key="4">
    <source>
        <dbReference type="Pfam" id="PF01979"/>
    </source>
</evidence>
<dbReference type="CDD" id="cd01298">
    <property type="entry name" value="ATZ_TRZ_like"/>
    <property type="match status" value="1"/>
</dbReference>
<dbReference type="InterPro" id="IPR006680">
    <property type="entry name" value="Amidohydro-rel"/>
</dbReference>
<dbReference type="Gene3D" id="2.30.40.10">
    <property type="entry name" value="Urease, subunit C, domain 1"/>
    <property type="match status" value="1"/>
</dbReference>
<protein>
    <submittedName>
        <fullName evidence="5">8-oxoguanine deaminase</fullName>
        <ecNumber evidence="5">3.5.4.32</ecNumber>
    </submittedName>
</protein>
<dbReference type="Proteomes" id="UP000502196">
    <property type="component" value="Chromosome"/>
</dbReference>
<dbReference type="InterPro" id="IPR050287">
    <property type="entry name" value="MTA/SAH_deaminase"/>
</dbReference>
<dbReference type="SUPFAM" id="SSF51338">
    <property type="entry name" value="Composite domain of metallo-dependent hydrolases"/>
    <property type="match status" value="1"/>
</dbReference>
<dbReference type="Gene3D" id="3.20.20.140">
    <property type="entry name" value="Metal-dependent hydrolases"/>
    <property type="match status" value="1"/>
</dbReference>
<dbReference type="InterPro" id="IPR032466">
    <property type="entry name" value="Metal_Hydrolase"/>
</dbReference>
<keyword evidence="1" id="KW-0479">Metal-binding</keyword>
<dbReference type="AlphaFoldDB" id="A0A6F9E606"/>
<dbReference type="PANTHER" id="PTHR43794">
    <property type="entry name" value="AMINOHYDROLASE SSNA-RELATED"/>
    <property type="match status" value="1"/>
</dbReference>
<dbReference type="NCBIfam" id="NF006055">
    <property type="entry name" value="PRK08203.1"/>
    <property type="match status" value="1"/>
</dbReference>
<dbReference type="EMBL" id="LR792683">
    <property type="protein sequence ID" value="CAB3392307.1"/>
    <property type="molecule type" value="Genomic_DNA"/>
</dbReference>
<dbReference type="RefSeq" id="WP_170085334.1">
    <property type="nucleotide sequence ID" value="NZ_CP047971.1"/>
</dbReference>
<evidence type="ECO:0000256" key="1">
    <source>
        <dbReference type="ARBA" id="ARBA00022723"/>
    </source>
</evidence>
<evidence type="ECO:0000256" key="3">
    <source>
        <dbReference type="ARBA" id="ARBA00022833"/>
    </source>
</evidence>
<evidence type="ECO:0000256" key="2">
    <source>
        <dbReference type="ARBA" id="ARBA00022801"/>
    </source>
</evidence>
<gene>
    <name evidence="5" type="ORF">COOX1_1345</name>
</gene>
<keyword evidence="2 5" id="KW-0378">Hydrolase</keyword>
<proteinExistence type="predicted"/>